<dbReference type="InterPro" id="IPR001242">
    <property type="entry name" value="Condensation_dom"/>
</dbReference>
<dbReference type="OrthoDB" id="5562587at2"/>
<gene>
    <name evidence="2" type="ORF">CPT03_20760</name>
</gene>
<dbReference type="Proteomes" id="UP000223749">
    <property type="component" value="Chromosome"/>
</dbReference>
<dbReference type="Gene3D" id="3.30.559.10">
    <property type="entry name" value="Chloramphenicol acetyltransferase-like domain"/>
    <property type="match status" value="1"/>
</dbReference>
<dbReference type="Pfam" id="PF00668">
    <property type="entry name" value="Condensation"/>
    <property type="match status" value="1"/>
</dbReference>
<dbReference type="Gene3D" id="3.30.559.30">
    <property type="entry name" value="Nonribosomal peptide synthetase, condensation domain"/>
    <property type="match status" value="1"/>
</dbReference>
<accession>A0A2D1UAR1</accession>
<reference evidence="2 3" key="1">
    <citation type="submission" date="2017-10" db="EMBL/GenBank/DDBJ databases">
        <title>Whole genome of Pedobacter ginsengisoli T01R-27 isolated from tomato rhizosphere.</title>
        <authorList>
            <person name="Weon H.-Y."/>
            <person name="Lee S.A."/>
            <person name="Sang M.K."/>
            <person name="Song J."/>
        </authorList>
    </citation>
    <scope>NUCLEOTIDE SEQUENCE [LARGE SCALE GENOMIC DNA]</scope>
    <source>
        <strain evidence="2 3">T01R-27</strain>
    </source>
</reference>
<dbReference type="PANTHER" id="PTHR28037">
    <property type="entry name" value="ALCOHOL O-ACETYLTRANSFERASE 1-RELATED"/>
    <property type="match status" value="1"/>
</dbReference>
<evidence type="ECO:0000313" key="3">
    <source>
        <dbReference type="Proteomes" id="UP000223749"/>
    </source>
</evidence>
<dbReference type="InterPro" id="IPR023213">
    <property type="entry name" value="CAT-like_dom_sf"/>
</dbReference>
<dbReference type="SUPFAM" id="SSF52777">
    <property type="entry name" value="CoA-dependent acyltransferases"/>
    <property type="match status" value="2"/>
</dbReference>
<name>A0A2D1UAR1_9SPHI</name>
<proteinExistence type="predicted"/>
<dbReference type="KEGG" id="pgs:CPT03_20760"/>
<organism evidence="2 3">
    <name type="scientific">Pedobacter ginsengisoli</name>
    <dbReference type="NCBI Taxonomy" id="363852"/>
    <lineage>
        <taxon>Bacteria</taxon>
        <taxon>Pseudomonadati</taxon>
        <taxon>Bacteroidota</taxon>
        <taxon>Sphingobacteriia</taxon>
        <taxon>Sphingobacteriales</taxon>
        <taxon>Sphingobacteriaceae</taxon>
        <taxon>Pedobacter</taxon>
    </lineage>
</organism>
<dbReference type="EMBL" id="CP024091">
    <property type="protein sequence ID" value="ATP58722.1"/>
    <property type="molecule type" value="Genomic_DNA"/>
</dbReference>
<keyword evidence="3" id="KW-1185">Reference proteome</keyword>
<dbReference type="GO" id="GO:0003824">
    <property type="term" value="F:catalytic activity"/>
    <property type="evidence" value="ECO:0007669"/>
    <property type="project" value="InterPro"/>
</dbReference>
<feature type="domain" description="Condensation" evidence="1">
    <location>
        <begin position="14"/>
        <end position="144"/>
    </location>
</feature>
<dbReference type="AlphaFoldDB" id="A0A2D1UAR1"/>
<dbReference type="RefSeq" id="WP_099440616.1">
    <property type="nucleotide sequence ID" value="NZ_CP024091.1"/>
</dbReference>
<dbReference type="PANTHER" id="PTHR28037:SF1">
    <property type="entry name" value="ALCOHOL O-ACETYLTRANSFERASE 1-RELATED"/>
    <property type="match status" value="1"/>
</dbReference>
<dbReference type="InterPro" id="IPR052058">
    <property type="entry name" value="Alcohol_O-acetyltransferase"/>
</dbReference>
<evidence type="ECO:0000259" key="1">
    <source>
        <dbReference type="Pfam" id="PF00668"/>
    </source>
</evidence>
<protein>
    <recommendedName>
        <fullName evidence="1">Condensation domain-containing protein</fullName>
    </recommendedName>
</protein>
<sequence>MKRKLSLIEGTMYAGGQTAVNVVSSVKIKGSIQESGLHAALLKIQNRHSLLSCNIEDEAGIPYFIEQNPAQRIDVRIVNRQTDKDWERESITECLTPFNTRNDTLVRLVWLKSEDFSDLIIVGHHCICDGKSILNLLDETLSLLDDPEKEIGTYKSFSSIQDFIPAEIRNSKANRLKIQLFSKVAKLALLAVAFKKEIKREKPFFLHWKLSKEESSLIIEKCKAEDSSVHDALSVAFLKGFKEIKTIKSYSRLYCAVDMRKFLPEVKSNMLFAFPAMVGLNLTNKKNNDFWSQTRDFKDDLARKIGDMDVNTVLLYSECLLPSLPRMTRYAKADKGAHDFTLSNMGKVNISEKYGALEIESLQSPSTIFPFGNPTTLFTTYFKGQIDFIFTSDEHFIRHEDVLTLKKTAINMIIS</sequence>
<evidence type="ECO:0000313" key="2">
    <source>
        <dbReference type="EMBL" id="ATP58722.1"/>
    </source>
</evidence>